<dbReference type="Proteomes" id="UP000247480">
    <property type="component" value="Unassembled WGS sequence"/>
</dbReference>
<evidence type="ECO:0000313" key="2">
    <source>
        <dbReference type="Proteomes" id="UP000247480"/>
    </source>
</evidence>
<comment type="caution">
    <text evidence="1">The sequence shown here is derived from an EMBL/GenBank/DDBJ whole genome shotgun (WGS) entry which is preliminary data.</text>
</comment>
<accession>A0A2V0QCM7</accession>
<gene>
    <name evidence="1" type="ORF">KPSA1_04104</name>
</gene>
<dbReference type="AlphaFoldDB" id="A0A2V0QCM7"/>
<organism evidence="1 2">
    <name type="scientific">Pseudomonas syringae pv. actinidiae</name>
    <dbReference type="NCBI Taxonomy" id="103796"/>
    <lineage>
        <taxon>Bacteria</taxon>
        <taxon>Pseudomonadati</taxon>
        <taxon>Pseudomonadota</taxon>
        <taxon>Gammaproteobacteria</taxon>
        <taxon>Pseudomonadales</taxon>
        <taxon>Pseudomonadaceae</taxon>
        <taxon>Pseudomonas</taxon>
        <taxon>Pseudomonas syringae</taxon>
    </lineage>
</organism>
<sequence>MNFFTSRARRRARSKNEFNIGSYVLIMYSECFRDSASKPFR</sequence>
<dbReference type="EMBL" id="BGJZ01000193">
    <property type="protein sequence ID" value="GBH10684.1"/>
    <property type="molecule type" value="Genomic_DNA"/>
</dbReference>
<protein>
    <submittedName>
        <fullName evidence="1">Uncharacterized protein</fullName>
    </submittedName>
</protein>
<evidence type="ECO:0000313" key="1">
    <source>
        <dbReference type="EMBL" id="GBH10684.1"/>
    </source>
</evidence>
<reference evidence="1 2" key="1">
    <citation type="submission" date="2018-04" db="EMBL/GenBank/DDBJ databases">
        <title>Draft genome sequence of Pseudomonas syringae pv. actinidiae biovar 1 strains isolated from kiwifruit in Kagawa prefecture.</title>
        <authorList>
            <person name="Tabuchi M."/>
            <person name="Saito M."/>
            <person name="Fujiwara S."/>
            <person name="Sasa N."/>
            <person name="Akimitsu K."/>
            <person name="Gomi K."/>
            <person name="Konishi-Sugita S."/>
            <person name="Hamano K."/>
            <person name="Kataoka I."/>
        </authorList>
    </citation>
    <scope>NUCLEOTIDE SEQUENCE [LARGE SCALE GENOMIC DNA]</scope>
    <source>
        <strain evidence="1 2">MAFF212206</strain>
    </source>
</reference>
<name>A0A2V0QCM7_PSESF</name>
<proteinExistence type="predicted"/>